<dbReference type="InterPro" id="IPR050223">
    <property type="entry name" value="D-isomer_2-hydroxyacid_DH"/>
</dbReference>
<name>A0ABU0JD00_9HYPH</name>
<evidence type="ECO:0000256" key="2">
    <source>
        <dbReference type="ARBA" id="ARBA00023027"/>
    </source>
</evidence>
<gene>
    <name evidence="6" type="ORF">QO011_004414</name>
</gene>
<accession>A0ABU0JD00</accession>
<evidence type="ECO:0000256" key="3">
    <source>
        <dbReference type="RuleBase" id="RU003719"/>
    </source>
</evidence>
<evidence type="ECO:0000313" key="6">
    <source>
        <dbReference type="EMBL" id="MDQ0471391.1"/>
    </source>
</evidence>
<feature type="domain" description="D-isomer specific 2-hydroxyacid dehydrogenase catalytic" evidence="4">
    <location>
        <begin position="40"/>
        <end position="310"/>
    </location>
</feature>
<dbReference type="Gene3D" id="3.40.50.720">
    <property type="entry name" value="NAD(P)-binding Rossmann-like Domain"/>
    <property type="match status" value="2"/>
</dbReference>
<dbReference type="Pfam" id="PF02826">
    <property type="entry name" value="2-Hacid_dh_C"/>
    <property type="match status" value="1"/>
</dbReference>
<proteinExistence type="inferred from homology"/>
<evidence type="ECO:0000259" key="4">
    <source>
        <dbReference type="Pfam" id="PF00389"/>
    </source>
</evidence>
<evidence type="ECO:0000256" key="1">
    <source>
        <dbReference type="ARBA" id="ARBA00023002"/>
    </source>
</evidence>
<keyword evidence="2" id="KW-0520">NAD</keyword>
<organism evidence="6 7">
    <name type="scientific">Labrys wisconsinensis</name>
    <dbReference type="NCBI Taxonomy" id="425677"/>
    <lineage>
        <taxon>Bacteria</taxon>
        <taxon>Pseudomonadati</taxon>
        <taxon>Pseudomonadota</taxon>
        <taxon>Alphaproteobacteria</taxon>
        <taxon>Hyphomicrobiales</taxon>
        <taxon>Xanthobacteraceae</taxon>
        <taxon>Labrys</taxon>
    </lineage>
</organism>
<comment type="similarity">
    <text evidence="3">Belongs to the D-isomer specific 2-hydroxyacid dehydrogenase family.</text>
</comment>
<dbReference type="PANTHER" id="PTHR10996:SF178">
    <property type="entry name" value="2-HYDROXYACID DEHYDROGENASE YGL185C-RELATED"/>
    <property type="match status" value="1"/>
</dbReference>
<protein>
    <submittedName>
        <fullName evidence="6">Lactate dehydrogenase-like 2-hydroxyacid dehydrogenase</fullName>
    </submittedName>
</protein>
<keyword evidence="7" id="KW-1185">Reference proteome</keyword>
<dbReference type="SUPFAM" id="SSF52283">
    <property type="entry name" value="Formate/glycerate dehydrogenase catalytic domain-like"/>
    <property type="match status" value="1"/>
</dbReference>
<dbReference type="InterPro" id="IPR006140">
    <property type="entry name" value="D-isomer_DH_NAD-bd"/>
</dbReference>
<dbReference type="InterPro" id="IPR006139">
    <property type="entry name" value="D-isomer_2_OHA_DH_cat_dom"/>
</dbReference>
<dbReference type="CDD" id="cd12156">
    <property type="entry name" value="HPPR"/>
    <property type="match status" value="1"/>
</dbReference>
<dbReference type="PANTHER" id="PTHR10996">
    <property type="entry name" value="2-HYDROXYACID DEHYDROGENASE-RELATED"/>
    <property type="match status" value="1"/>
</dbReference>
<dbReference type="RefSeq" id="WP_307276415.1">
    <property type="nucleotide sequence ID" value="NZ_JAUSVX010000008.1"/>
</dbReference>
<dbReference type="Pfam" id="PF00389">
    <property type="entry name" value="2-Hacid_dh"/>
    <property type="match status" value="1"/>
</dbReference>
<reference evidence="6 7" key="1">
    <citation type="submission" date="2023-07" db="EMBL/GenBank/DDBJ databases">
        <title>Genomic Encyclopedia of Type Strains, Phase IV (KMG-IV): sequencing the most valuable type-strain genomes for metagenomic binning, comparative biology and taxonomic classification.</title>
        <authorList>
            <person name="Goeker M."/>
        </authorList>
    </citation>
    <scope>NUCLEOTIDE SEQUENCE [LARGE SCALE GENOMIC DNA]</scope>
    <source>
        <strain evidence="6 7">DSM 19619</strain>
    </source>
</reference>
<comment type="caution">
    <text evidence="6">The sequence shown here is derived from an EMBL/GenBank/DDBJ whole genome shotgun (WGS) entry which is preliminary data.</text>
</comment>
<evidence type="ECO:0000313" key="7">
    <source>
        <dbReference type="Proteomes" id="UP001242480"/>
    </source>
</evidence>
<dbReference type="Proteomes" id="UP001242480">
    <property type="component" value="Unassembled WGS sequence"/>
</dbReference>
<dbReference type="InterPro" id="IPR036291">
    <property type="entry name" value="NAD(P)-bd_dom_sf"/>
</dbReference>
<keyword evidence="1 3" id="KW-0560">Oxidoreductase</keyword>
<feature type="domain" description="D-isomer specific 2-hydroxyacid dehydrogenase NAD-binding" evidence="5">
    <location>
        <begin position="108"/>
        <end position="279"/>
    </location>
</feature>
<dbReference type="EMBL" id="JAUSVX010000008">
    <property type="protein sequence ID" value="MDQ0471391.1"/>
    <property type="molecule type" value="Genomic_DNA"/>
</dbReference>
<dbReference type="SUPFAM" id="SSF51735">
    <property type="entry name" value="NAD(P)-binding Rossmann-fold domains"/>
    <property type="match status" value="1"/>
</dbReference>
<sequence length="311" mass="33506">MPIDVLQLTPLIAAGDEDLHRNYSVCRWYDLPDRERWLDEHNASIRAVITAGHLGISNEMFRRLPSLGLVAIAGVGYEKVDLDAARERGIRVTNTPDVLTNDVADLAVGLMIATMRQIAAADRYVRDGRWIAGEMDLAARVSGRRYGIVGFGRIGQAVARRLEGFGGSIAYTSRTKKQSPHAFHSTVIDLARESDVLIVTVAAGPATRHLVGRAVLDALGPTGFLINVARGSIIDETELIAALQDRRLAAAGLDVYADEPRVPPALSALPNVTLTPHIGSATVDARLAMARLMLANLDAFYAGHPLPTPVV</sequence>
<evidence type="ECO:0000259" key="5">
    <source>
        <dbReference type="Pfam" id="PF02826"/>
    </source>
</evidence>